<organism evidence="1">
    <name type="scientific">marine sediment metagenome</name>
    <dbReference type="NCBI Taxonomy" id="412755"/>
    <lineage>
        <taxon>unclassified sequences</taxon>
        <taxon>metagenomes</taxon>
        <taxon>ecological metagenomes</taxon>
    </lineage>
</organism>
<dbReference type="EMBL" id="LAZR01039452">
    <property type="protein sequence ID" value="KKL16975.1"/>
    <property type="molecule type" value="Genomic_DNA"/>
</dbReference>
<feature type="non-terminal residue" evidence="1">
    <location>
        <position position="502"/>
    </location>
</feature>
<feature type="non-terminal residue" evidence="1">
    <location>
        <position position="1"/>
    </location>
</feature>
<dbReference type="InterPro" id="IPR027417">
    <property type="entry name" value="P-loop_NTPase"/>
</dbReference>
<name>A0A0F9B5M9_9ZZZZ</name>
<reference evidence="1" key="1">
    <citation type="journal article" date="2015" name="Nature">
        <title>Complex archaea that bridge the gap between prokaryotes and eukaryotes.</title>
        <authorList>
            <person name="Spang A."/>
            <person name="Saw J.H."/>
            <person name="Jorgensen S.L."/>
            <person name="Zaremba-Niedzwiedzka K."/>
            <person name="Martijn J."/>
            <person name="Lind A.E."/>
            <person name="van Eijk R."/>
            <person name="Schleper C."/>
            <person name="Guy L."/>
            <person name="Ettema T.J."/>
        </authorList>
    </citation>
    <scope>NUCLEOTIDE SEQUENCE</scope>
</reference>
<comment type="caution">
    <text evidence="1">The sequence shown here is derived from an EMBL/GenBank/DDBJ whole genome shotgun (WGS) entry which is preliminary data.</text>
</comment>
<proteinExistence type="predicted"/>
<dbReference type="AlphaFoldDB" id="A0A0F9B5M9"/>
<dbReference type="InterPro" id="IPR056955">
    <property type="entry name" value="ORC-CDC6-like"/>
</dbReference>
<dbReference type="SUPFAM" id="SSF52540">
    <property type="entry name" value="P-loop containing nucleoside triphosphate hydrolases"/>
    <property type="match status" value="1"/>
</dbReference>
<sequence>DQEIHDFWVDISGEDGFAGMAKPTSPMPMLILGGKGSGKTHLMRHFSYPLQRIQHSENVIAGIQSDGYLGIYYRCGGLNSHRFSGKGQPDKTWVEVFAYYMELLFGQLVLDTVIDLYGDSEELKNKEAALCADICALFDAIEPHSLVSLQSVCDHLNDLRRRLDTAVNNCAITTDRLELKISVSRGRLVFGMPRVFSKHLTMLKEVLYVYLIDEFENLTESQQKHINTLYREKERPCSFKIGARLYGVRTYSTYSADEDNKEGSEFDRLWLDSRLRNNKTYQTFARKLIVRRLIEHGYLPSINGSQESMVQSLETFFENPSSSDLAQEETAYVLDKYKGRERPYFRSLRQKLETGLKSHVTPGVTASAQFAQIINALQCPDVPLLEKANIFLLYKDWNSRKDLVQAAKTIAAECHAYAQGDRKGRHTETIKHFKADLLAQLSRECDQKQRYRGIDTIIDMSWGLPRNLLVLLKCTFSWAVFSGEQPFRENAISTQAQAKGIA</sequence>
<accession>A0A0F9B5M9</accession>
<dbReference type="Pfam" id="PF24389">
    <property type="entry name" value="ORC-CDC6-like"/>
    <property type="match status" value="1"/>
</dbReference>
<protein>
    <submittedName>
        <fullName evidence="1">Uncharacterized protein</fullName>
    </submittedName>
</protein>
<evidence type="ECO:0000313" key="1">
    <source>
        <dbReference type="EMBL" id="KKL16975.1"/>
    </source>
</evidence>
<gene>
    <name evidence="1" type="ORF">LCGC14_2490190</name>
</gene>